<evidence type="ECO:0000256" key="4">
    <source>
        <dbReference type="ARBA" id="ARBA00022448"/>
    </source>
</evidence>
<dbReference type="GO" id="GO:0032217">
    <property type="term" value="F:riboflavin transmembrane transporter activity"/>
    <property type="evidence" value="ECO:0007669"/>
    <property type="project" value="UniProtKB-UniRule"/>
</dbReference>
<dbReference type="GO" id="GO:0005886">
    <property type="term" value="C:plasma membrane"/>
    <property type="evidence" value="ECO:0007669"/>
    <property type="project" value="UniProtKB-SubCell"/>
</dbReference>
<feature type="non-terminal residue" evidence="11">
    <location>
        <position position="103"/>
    </location>
</feature>
<evidence type="ECO:0000256" key="5">
    <source>
        <dbReference type="ARBA" id="ARBA00022475"/>
    </source>
</evidence>
<comment type="catalytic activity">
    <reaction evidence="1 9">
        <text>riboflavin(in) = riboflavin(out)</text>
        <dbReference type="Rhea" id="RHEA:35015"/>
        <dbReference type="ChEBI" id="CHEBI:57986"/>
    </reaction>
</comment>
<dbReference type="HOGENOM" id="CLU_2270508_0_0_1"/>
<keyword evidence="8 9" id="KW-0472">Membrane</keyword>
<keyword evidence="12" id="KW-1185">Reference proteome</keyword>
<evidence type="ECO:0000256" key="9">
    <source>
        <dbReference type="RuleBase" id="RU368035"/>
    </source>
</evidence>
<evidence type="ECO:0000256" key="10">
    <source>
        <dbReference type="SAM" id="SignalP"/>
    </source>
</evidence>
<sequence>FLLVILAIVNGLSNGIIPAIQSYACIPYSYYIYHLTLTLSNIANPITCLMFPLLRVKSIPVITFLCGVYCVMCTYIIIIASQSPDVLLRCGDTGAALIVSISM</sequence>
<dbReference type="Proteomes" id="UP000001593">
    <property type="component" value="Unassembled WGS sequence"/>
</dbReference>
<evidence type="ECO:0000256" key="7">
    <source>
        <dbReference type="ARBA" id="ARBA00022989"/>
    </source>
</evidence>
<keyword evidence="4 9" id="KW-0813">Transport</keyword>
<comment type="function">
    <text evidence="9">Plasma membrane transporter mediating the uptake by cells of the water soluble vitamin B2/riboflavin that plays a key role in biochemical oxidation-reduction reactions of the carbohydrate, lipid, and amino acid metabolism.</text>
</comment>
<protein>
    <recommendedName>
        <fullName evidence="9">Riboflavin transporter</fullName>
    </recommendedName>
</protein>
<dbReference type="PANTHER" id="PTHR12929">
    <property type="entry name" value="SOLUTE CARRIER FAMILY 52"/>
    <property type="match status" value="1"/>
</dbReference>
<gene>
    <name evidence="11" type="ORF">NEMVEDRAFT_v1g46044</name>
</gene>
<evidence type="ECO:0000256" key="6">
    <source>
        <dbReference type="ARBA" id="ARBA00022692"/>
    </source>
</evidence>
<keyword evidence="7 9" id="KW-1133">Transmembrane helix</keyword>
<feature type="non-terminal residue" evidence="11">
    <location>
        <position position="1"/>
    </location>
</feature>
<feature type="signal peptide" evidence="10">
    <location>
        <begin position="1"/>
        <end position="15"/>
    </location>
</feature>
<evidence type="ECO:0000256" key="2">
    <source>
        <dbReference type="ARBA" id="ARBA00004651"/>
    </source>
</evidence>
<dbReference type="EMBL" id="DS473344">
    <property type="protein sequence ID" value="EDO27376.1"/>
    <property type="molecule type" value="Genomic_DNA"/>
</dbReference>
<organism evidence="11 12">
    <name type="scientific">Nematostella vectensis</name>
    <name type="common">Starlet sea anemone</name>
    <dbReference type="NCBI Taxonomy" id="45351"/>
    <lineage>
        <taxon>Eukaryota</taxon>
        <taxon>Metazoa</taxon>
        <taxon>Cnidaria</taxon>
        <taxon>Anthozoa</taxon>
        <taxon>Hexacorallia</taxon>
        <taxon>Actiniaria</taxon>
        <taxon>Edwardsiidae</taxon>
        <taxon>Nematostella</taxon>
    </lineage>
</organism>
<comment type="caution">
    <text evidence="9">Lacks conserved residue(s) required for the propagation of feature annotation.</text>
</comment>
<dbReference type="InterPro" id="IPR009357">
    <property type="entry name" value="Riboflavin_transptr"/>
</dbReference>
<name>A7T9F1_NEMVE</name>
<dbReference type="STRING" id="45351.A7T9F1"/>
<feature type="chain" id="PRO_5012158038" description="Riboflavin transporter" evidence="10">
    <location>
        <begin position="16"/>
        <end position="103"/>
    </location>
</feature>
<keyword evidence="5 9" id="KW-1003">Cell membrane</keyword>
<comment type="similarity">
    <text evidence="3 9">Belongs to the riboflavin transporter family.</text>
</comment>
<dbReference type="eggNOG" id="KOG4255">
    <property type="taxonomic scope" value="Eukaryota"/>
</dbReference>
<dbReference type="Pfam" id="PF06237">
    <property type="entry name" value="SLC52_ribofla_tr"/>
    <property type="match status" value="1"/>
</dbReference>
<evidence type="ECO:0000313" key="11">
    <source>
        <dbReference type="EMBL" id="EDO27376.1"/>
    </source>
</evidence>
<dbReference type="PANTHER" id="PTHR12929:SF10">
    <property type="entry name" value="RIBOFLAVIN TRANSPORTER"/>
    <property type="match status" value="1"/>
</dbReference>
<dbReference type="AlphaFoldDB" id="A7T9F1"/>
<dbReference type="InParanoid" id="A7T9F1"/>
<feature type="transmembrane region" description="Helical" evidence="9">
    <location>
        <begin position="61"/>
        <end position="80"/>
    </location>
</feature>
<keyword evidence="10" id="KW-0732">Signal</keyword>
<evidence type="ECO:0000256" key="1">
    <source>
        <dbReference type="ARBA" id="ARBA00000215"/>
    </source>
</evidence>
<proteinExistence type="inferred from homology"/>
<accession>A7T9F1</accession>
<reference evidence="11" key="1">
    <citation type="journal article" date="2007" name="Science">
        <title>Sea anemone genome reveals ancestral eumetazoan gene repertoire and genomic organization.</title>
        <authorList>
            <person name="Putnam N.H."/>
            <person name="Srivastava M."/>
            <person name="Hellsten U."/>
            <person name="Dirks B."/>
            <person name="Chapman J."/>
            <person name="Salamov A."/>
            <person name="Terry A."/>
            <person name="Shapiro H."/>
            <person name="Lindquist E."/>
            <person name="Kapitonov V.V."/>
            <person name="Jurka J."/>
            <person name="Genikhovich G."/>
            <person name="Grigoriev I.V."/>
            <person name="Lucas S.M."/>
            <person name="Steele R.E."/>
            <person name="Finnerty J.R."/>
            <person name="Technau U."/>
            <person name="Martindale M.Q."/>
            <person name="Rokhsar D.S."/>
        </authorList>
    </citation>
    <scope>NUCLEOTIDE SEQUENCE [LARGE SCALE GENOMIC DNA]</scope>
    <source>
        <strain evidence="11">CH2 x CH6</strain>
    </source>
</reference>
<comment type="subcellular location">
    <subcellularLocation>
        <location evidence="2 9">Cell membrane</location>
        <topology evidence="2 9">Multi-pass membrane protein</topology>
    </subcellularLocation>
</comment>
<evidence type="ECO:0000256" key="8">
    <source>
        <dbReference type="ARBA" id="ARBA00023136"/>
    </source>
</evidence>
<evidence type="ECO:0000313" key="12">
    <source>
        <dbReference type="Proteomes" id="UP000001593"/>
    </source>
</evidence>
<evidence type="ECO:0000256" key="3">
    <source>
        <dbReference type="ARBA" id="ARBA00006366"/>
    </source>
</evidence>
<dbReference type="PhylomeDB" id="A7T9F1"/>
<keyword evidence="6 9" id="KW-0812">Transmembrane</keyword>